<dbReference type="AlphaFoldDB" id="A0A512DCI8"/>
<evidence type="ECO:0008006" key="3">
    <source>
        <dbReference type="Google" id="ProtNLM"/>
    </source>
</evidence>
<dbReference type="Pfam" id="PF01904">
    <property type="entry name" value="DUF72"/>
    <property type="match status" value="1"/>
</dbReference>
<dbReference type="Gene3D" id="3.20.20.410">
    <property type="entry name" value="Protein of unknown function UPF0759"/>
    <property type="match status" value="1"/>
</dbReference>
<dbReference type="EMBL" id="BJYY01000013">
    <property type="protein sequence ID" value="GEO34192.1"/>
    <property type="molecule type" value="Genomic_DNA"/>
</dbReference>
<evidence type="ECO:0000313" key="2">
    <source>
        <dbReference type="Proteomes" id="UP000321181"/>
    </source>
</evidence>
<dbReference type="Proteomes" id="UP000321181">
    <property type="component" value="Unassembled WGS sequence"/>
</dbReference>
<sequence>MSAGAYIGISGWRYAPWRGSFYPPGLPQRRELEHASGLLSSIEINGSFYSLQRPESYVRWAEQTPPEFVFSVKGPRLITHMKKLADVRTPLANFFASGPLALGPKLGPVLWQLPPLLRFDADRLDRFFDLLPRTTTAAAQLATEHDERLDDRAWLTTDADRPIRHALEVRHATFDTPELVDVLRRHDVALVVADTAGKWPHLEDVTSDFVYVRLHGDTELYVSGYDDPSLDTWAAKVRGWMAGEAFVGGPVAAPPGVAALAPPEAPQGRDVYVYFDNDVKVRAPFDAMGLASRVGGRDASAAQNPPGA</sequence>
<protein>
    <recommendedName>
        <fullName evidence="3">DUF72 domain-containing protein</fullName>
    </recommendedName>
</protein>
<reference evidence="1 2" key="1">
    <citation type="submission" date="2019-07" db="EMBL/GenBank/DDBJ databases">
        <title>Whole genome shotgun sequence of Cellulomonas aerilata NBRC 106308.</title>
        <authorList>
            <person name="Hosoyama A."/>
            <person name="Uohara A."/>
            <person name="Ohji S."/>
            <person name="Ichikawa N."/>
        </authorList>
    </citation>
    <scope>NUCLEOTIDE SEQUENCE [LARGE SCALE GENOMIC DNA]</scope>
    <source>
        <strain evidence="1 2">NBRC 106308</strain>
    </source>
</reference>
<comment type="caution">
    <text evidence="1">The sequence shown here is derived from an EMBL/GenBank/DDBJ whole genome shotgun (WGS) entry which is preliminary data.</text>
</comment>
<dbReference type="InterPro" id="IPR002763">
    <property type="entry name" value="DUF72"/>
</dbReference>
<keyword evidence="2" id="KW-1185">Reference proteome</keyword>
<organism evidence="1 2">
    <name type="scientific">Cellulomonas aerilata</name>
    <dbReference type="NCBI Taxonomy" id="515326"/>
    <lineage>
        <taxon>Bacteria</taxon>
        <taxon>Bacillati</taxon>
        <taxon>Actinomycetota</taxon>
        <taxon>Actinomycetes</taxon>
        <taxon>Micrococcales</taxon>
        <taxon>Cellulomonadaceae</taxon>
        <taxon>Cellulomonas</taxon>
    </lineage>
</organism>
<accession>A0A512DCI8</accession>
<dbReference type="SUPFAM" id="SSF117396">
    <property type="entry name" value="TM1631-like"/>
    <property type="match status" value="1"/>
</dbReference>
<proteinExistence type="predicted"/>
<gene>
    <name evidence="1" type="ORF">CAE01nite_19170</name>
</gene>
<evidence type="ECO:0000313" key="1">
    <source>
        <dbReference type="EMBL" id="GEO34192.1"/>
    </source>
</evidence>
<dbReference type="PANTHER" id="PTHR30348">
    <property type="entry name" value="UNCHARACTERIZED PROTEIN YECE"/>
    <property type="match status" value="1"/>
</dbReference>
<dbReference type="InterPro" id="IPR036520">
    <property type="entry name" value="UPF0759_sf"/>
</dbReference>
<dbReference type="PANTHER" id="PTHR30348:SF4">
    <property type="entry name" value="DUF72 DOMAIN-CONTAINING PROTEIN"/>
    <property type="match status" value="1"/>
</dbReference>
<name>A0A512DCI8_9CELL</name>